<gene>
    <name evidence="6" type="ORF">DWZ83_08910</name>
    <name evidence="5" type="ORF">KHZ85_08890</name>
</gene>
<dbReference type="EMBL" id="JAGZMZ010000027">
    <property type="protein sequence ID" value="MBS4884863.1"/>
    <property type="molecule type" value="Genomic_DNA"/>
</dbReference>
<accession>A0A415P4L3</accession>
<evidence type="ECO:0000313" key="6">
    <source>
        <dbReference type="EMBL" id="RHM07672.1"/>
    </source>
</evidence>
<name>A0A415P4L3_9FIRM</name>
<dbReference type="GO" id="GO:0005524">
    <property type="term" value="F:ATP binding"/>
    <property type="evidence" value="ECO:0007669"/>
    <property type="project" value="UniProtKB-KW"/>
</dbReference>
<evidence type="ECO:0000259" key="4">
    <source>
        <dbReference type="PROSITE" id="PS50893"/>
    </source>
</evidence>
<evidence type="ECO:0000256" key="2">
    <source>
        <dbReference type="ARBA" id="ARBA00022741"/>
    </source>
</evidence>
<keyword evidence="7" id="KW-1185">Reference proteome</keyword>
<dbReference type="Proteomes" id="UP000284868">
    <property type="component" value="Unassembled WGS sequence"/>
</dbReference>
<sequence>MLKLEQVSKLYRNNHGLQKTSITFQEGQITGILGRNGSGKTTLLKAILNLVPIDSGVVSYNGKSIEEQYAQIAFISEDGSFFPYMSAEEYGNFLAMYYPSFSKDDYQKLLEQFEVDTTTHIRNLSKGQQLKVEISAGFATNAKLIILDEPFTTLDIYAKEDTVRLLIEQLKDDVIILISTHNIEEIENVIDRCIVLDNGSIKEDVFIDDLNKEGKDLRALLDTYRPKAKTAP</sequence>
<dbReference type="RefSeq" id="WP_118365822.1">
    <property type="nucleotide sequence ID" value="NZ_JAGZMZ010000027.1"/>
</dbReference>
<dbReference type="SMART" id="SM00382">
    <property type="entry name" value="AAA"/>
    <property type="match status" value="1"/>
</dbReference>
<dbReference type="PROSITE" id="PS50893">
    <property type="entry name" value="ABC_TRANSPORTER_2"/>
    <property type="match status" value="1"/>
</dbReference>
<dbReference type="InterPro" id="IPR051782">
    <property type="entry name" value="ABC_Transporter_VariousFunc"/>
</dbReference>
<proteinExistence type="predicted"/>
<dbReference type="PANTHER" id="PTHR42939:SF1">
    <property type="entry name" value="ABC TRANSPORTER ATP-BINDING PROTEIN ALBC-RELATED"/>
    <property type="match status" value="1"/>
</dbReference>
<dbReference type="CDD" id="cd03230">
    <property type="entry name" value="ABC_DR_subfamily_A"/>
    <property type="match status" value="1"/>
</dbReference>
<dbReference type="EMBL" id="QRPK01000061">
    <property type="protein sequence ID" value="RHM07672.1"/>
    <property type="molecule type" value="Genomic_DNA"/>
</dbReference>
<evidence type="ECO:0000313" key="5">
    <source>
        <dbReference type="EMBL" id="MBS4884863.1"/>
    </source>
</evidence>
<evidence type="ECO:0000256" key="3">
    <source>
        <dbReference type="ARBA" id="ARBA00022840"/>
    </source>
</evidence>
<dbReference type="InterPro" id="IPR003439">
    <property type="entry name" value="ABC_transporter-like_ATP-bd"/>
</dbReference>
<dbReference type="PANTHER" id="PTHR42939">
    <property type="entry name" value="ABC TRANSPORTER ATP-BINDING PROTEIN ALBC-RELATED"/>
    <property type="match status" value="1"/>
</dbReference>
<reference evidence="5" key="2">
    <citation type="submission" date="2021-02" db="EMBL/GenBank/DDBJ databases">
        <title>Infant gut strain persistence is associated with maternal origin, phylogeny, and functional potential including surface adhesion and iron acquisition.</title>
        <authorList>
            <person name="Lou Y.C."/>
        </authorList>
    </citation>
    <scope>NUCLEOTIDE SEQUENCE</scope>
    <source>
        <strain evidence="5">L3_108_103G1_dasL3_108_103G1_concoct_2</strain>
    </source>
</reference>
<dbReference type="SUPFAM" id="SSF52540">
    <property type="entry name" value="P-loop containing nucleoside triphosphate hydrolases"/>
    <property type="match status" value="1"/>
</dbReference>
<feature type="domain" description="ABC transporter" evidence="4">
    <location>
        <begin position="2"/>
        <end position="223"/>
    </location>
</feature>
<evidence type="ECO:0000256" key="1">
    <source>
        <dbReference type="ARBA" id="ARBA00022448"/>
    </source>
</evidence>
<dbReference type="InterPro" id="IPR027417">
    <property type="entry name" value="P-loop_NTPase"/>
</dbReference>
<dbReference type="Pfam" id="PF00005">
    <property type="entry name" value="ABC_tran"/>
    <property type="match status" value="1"/>
</dbReference>
<keyword evidence="3 6" id="KW-0067">ATP-binding</keyword>
<dbReference type="GO" id="GO:0016887">
    <property type="term" value="F:ATP hydrolysis activity"/>
    <property type="evidence" value="ECO:0007669"/>
    <property type="project" value="InterPro"/>
</dbReference>
<keyword evidence="1" id="KW-0813">Transport</keyword>
<evidence type="ECO:0000313" key="7">
    <source>
        <dbReference type="Proteomes" id="UP000284868"/>
    </source>
</evidence>
<comment type="caution">
    <text evidence="6">The sequence shown here is derived from an EMBL/GenBank/DDBJ whole genome shotgun (WGS) entry which is preliminary data.</text>
</comment>
<dbReference type="Proteomes" id="UP000753219">
    <property type="component" value="Unassembled WGS sequence"/>
</dbReference>
<dbReference type="OrthoDB" id="9804819at2"/>
<organism evidence="6 7">
    <name type="scientific">Amedibacillus dolichus</name>
    <dbReference type="NCBI Taxonomy" id="31971"/>
    <lineage>
        <taxon>Bacteria</taxon>
        <taxon>Bacillati</taxon>
        <taxon>Bacillota</taxon>
        <taxon>Erysipelotrichia</taxon>
        <taxon>Erysipelotrichales</taxon>
        <taxon>Erysipelotrichaceae</taxon>
        <taxon>Amedibacillus</taxon>
    </lineage>
</organism>
<protein>
    <submittedName>
        <fullName evidence="6">ABC transporter ATP-binding protein</fullName>
    </submittedName>
</protein>
<dbReference type="InterPro" id="IPR003593">
    <property type="entry name" value="AAA+_ATPase"/>
</dbReference>
<dbReference type="AlphaFoldDB" id="A0A415P4L3"/>
<dbReference type="Gene3D" id="3.40.50.300">
    <property type="entry name" value="P-loop containing nucleotide triphosphate hydrolases"/>
    <property type="match status" value="1"/>
</dbReference>
<keyword evidence="2" id="KW-0547">Nucleotide-binding</keyword>
<reference evidence="6 7" key="1">
    <citation type="submission" date="2018-08" db="EMBL/GenBank/DDBJ databases">
        <title>A genome reference for cultivated species of the human gut microbiota.</title>
        <authorList>
            <person name="Zou Y."/>
            <person name="Xue W."/>
            <person name="Luo G."/>
        </authorList>
    </citation>
    <scope>NUCLEOTIDE SEQUENCE [LARGE SCALE GENOMIC DNA]</scope>
    <source>
        <strain evidence="6 7">AF35-6BH</strain>
    </source>
</reference>